<keyword evidence="2" id="KW-1185">Reference proteome</keyword>
<proteinExistence type="predicted"/>
<reference evidence="1 2" key="1">
    <citation type="submission" date="2016-03" db="EMBL/GenBank/DDBJ databases">
        <title>Cyphomyrmex costatus WGS genome.</title>
        <authorList>
            <person name="Nygaard S."/>
            <person name="Hu H."/>
            <person name="Boomsma J."/>
            <person name="Zhang G."/>
        </authorList>
    </citation>
    <scope>NUCLEOTIDE SEQUENCE [LARGE SCALE GENOMIC DNA]</scope>
    <source>
        <strain evidence="1">MS0001</strain>
        <tissue evidence="1">Whole body</tissue>
    </source>
</reference>
<dbReference type="EMBL" id="KQ978220">
    <property type="protein sequence ID" value="KYM96336.1"/>
    <property type="molecule type" value="Genomic_DNA"/>
</dbReference>
<sequence length="59" mass="7180">MIRANTRRFNRLDRDTSRMLLDKLYLHLADEDRIGSSRNKLKRLRMTVAERGFMHNSRF</sequence>
<accession>A0A195C840</accession>
<evidence type="ECO:0000313" key="2">
    <source>
        <dbReference type="Proteomes" id="UP000078542"/>
    </source>
</evidence>
<protein>
    <submittedName>
        <fullName evidence="1">Uncharacterized protein</fullName>
    </submittedName>
</protein>
<dbReference type="Proteomes" id="UP000078542">
    <property type="component" value="Unassembled WGS sequence"/>
</dbReference>
<name>A0A195C840_9HYME</name>
<gene>
    <name evidence="1" type="ORF">ALC62_12987</name>
</gene>
<evidence type="ECO:0000313" key="1">
    <source>
        <dbReference type="EMBL" id="KYM96336.1"/>
    </source>
</evidence>
<dbReference type="AlphaFoldDB" id="A0A195C840"/>
<organism evidence="1 2">
    <name type="scientific">Cyphomyrmex costatus</name>
    <dbReference type="NCBI Taxonomy" id="456900"/>
    <lineage>
        <taxon>Eukaryota</taxon>
        <taxon>Metazoa</taxon>
        <taxon>Ecdysozoa</taxon>
        <taxon>Arthropoda</taxon>
        <taxon>Hexapoda</taxon>
        <taxon>Insecta</taxon>
        <taxon>Pterygota</taxon>
        <taxon>Neoptera</taxon>
        <taxon>Endopterygota</taxon>
        <taxon>Hymenoptera</taxon>
        <taxon>Apocrita</taxon>
        <taxon>Aculeata</taxon>
        <taxon>Formicoidea</taxon>
        <taxon>Formicidae</taxon>
        <taxon>Myrmicinae</taxon>
        <taxon>Cyphomyrmex</taxon>
    </lineage>
</organism>